<reference evidence="7 8" key="1">
    <citation type="submission" date="2018-10" db="EMBL/GenBank/DDBJ databases">
        <title>Complete genome sequence of Malassezia restricta CBS 7877.</title>
        <authorList>
            <person name="Morand S.C."/>
            <person name="Bertignac M."/>
            <person name="Iltis A."/>
            <person name="Kolder I."/>
            <person name="Pirovano W."/>
            <person name="Jourdain R."/>
            <person name="Clavaud C."/>
        </authorList>
    </citation>
    <scope>NUCLEOTIDE SEQUENCE [LARGE SCALE GENOMIC DNA]</scope>
    <source>
        <strain evidence="7 8">CBS 7877</strain>
    </source>
</reference>
<evidence type="ECO:0000256" key="1">
    <source>
        <dbReference type="ARBA" id="ARBA00002355"/>
    </source>
</evidence>
<dbReference type="PANTHER" id="PTHR16056">
    <property type="entry name" value="REGULATOR OF MICROTUBULE DYNAMICS PROTEIN"/>
    <property type="match status" value="1"/>
</dbReference>
<evidence type="ECO:0000313" key="8">
    <source>
        <dbReference type="Proteomes" id="UP000269793"/>
    </source>
</evidence>
<dbReference type="GO" id="GO:0120330">
    <property type="term" value="C:rixosome complex"/>
    <property type="evidence" value="ECO:0007669"/>
    <property type="project" value="UniProtKB-UniRule"/>
</dbReference>
<comment type="function">
    <text evidence="1 5">Component of the RIX1 complex required for processing of ITS2 sequences from 35S pre-rRNA.</text>
</comment>
<keyword evidence="5" id="KW-0698">rRNA processing</keyword>
<evidence type="ECO:0000259" key="6">
    <source>
        <dbReference type="Pfam" id="PF12333"/>
    </source>
</evidence>
<dbReference type="OrthoDB" id="361362at2759"/>
<feature type="domain" description="Pre-rRNA-processing protein Ipi1 N-terminal" evidence="6">
    <location>
        <begin position="138"/>
        <end position="248"/>
    </location>
</feature>
<evidence type="ECO:0000256" key="5">
    <source>
        <dbReference type="RuleBase" id="RU368021"/>
    </source>
</evidence>
<evidence type="ECO:0000313" key="7">
    <source>
        <dbReference type="EMBL" id="AYO45028.1"/>
    </source>
</evidence>
<dbReference type="STRING" id="425264.A0A3G2SC02"/>
<gene>
    <name evidence="7" type="primary">Tex10</name>
    <name evidence="7" type="ORF">DNF11_4078</name>
</gene>
<keyword evidence="4 5" id="KW-0539">Nucleus</keyword>
<dbReference type="InterPro" id="IPR016024">
    <property type="entry name" value="ARM-type_fold"/>
</dbReference>
<dbReference type="InterPro" id="IPR024679">
    <property type="entry name" value="Ipi1_N"/>
</dbReference>
<dbReference type="EMBL" id="CP033156">
    <property type="protein sequence ID" value="AYO45028.1"/>
    <property type="molecule type" value="Genomic_DNA"/>
</dbReference>
<name>A0A3G2SC02_MALR7</name>
<dbReference type="Gene3D" id="1.25.10.10">
    <property type="entry name" value="Leucine-rich Repeat Variant"/>
    <property type="match status" value="1"/>
</dbReference>
<dbReference type="Proteomes" id="UP000269793">
    <property type="component" value="Chromosome IX"/>
</dbReference>
<evidence type="ECO:0000256" key="3">
    <source>
        <dbReference type="ARBA" id="ARBA00006427"/>
    </source>
</evidence>
<dbReference type="PANTHER" id="PTHR16056:SF2">
    <property type="entry name" value="TESTIS-EXPRESSED PROTEIN 10"/>
    <property type="match status" value="1"/>
</dbReference>
<comment type="similarity">
    <text evidence="3 5">Belongs to the IPI1/TEX10 family.</text>
</comment>
<dbReference type="AlphaFoldDB" id="A0A3G2SC02"/>
<comment type="subunit">
    <text evidence="5">Component of the RIX1 complex.</text>
</comment>
<evidence type="ECO:0000256" key="2">
    <source>
        <dbReference type="ARBA" id="ARBA00004123"/>
    </source>
</evidence>
<proteinExistence type="inferred from homology"/>
<dbReference type="GO" id="GO:0005634">
    <property type="term" value="C:nucleus"/>
    <property type="evidence" value="ECO:0007669"/>
    <property type="project" value="UniProtKB-SubCell"/>
</dbReference>
<keyword evidence="8" id="KW-1185">Reference proteome</keyword>
<dbReference type="SUPFAM" id="SSF48371">
    <property type="entry name" value="ARM repeat"/>
    <property type="match status" value="1"/>
</dbReference>
<accession>A0A3G2SC02</accession>
<dbReference type="GO" id="GO:0006364">
    <property type="term" value="P:rRNA processing"/>
    <property type="evidence" value="ECO:0007669"/>
    <property type="project" value="UniProtKB-UniRule"/>
</dbReference>
<comment type="subcellular location">
    <subcellularLocation>
        <location evidence="2 5">Nucleus</location>
    </subcellularLocation>
</comment>
<sequence length="629" mass="69252">MGTKRKATKPAVDFTKTKQKLGKGKQAASNATDTSFRAKAIAMPQQSILLDRSHQVTTRRRQTLSDLVQHTHHPSPGVRKDAVMGMLELVKTYAGFLELHCAALINAALPLLGDDDVHVRGAVATYFGVLLDRLDDEAFAPFAPSMLLLTTSAMSHISMAVRIDALRVLSLLLDKVPALATEDWESALDAHSGSDRHGQRLLQAFFAMLGVAADAHRQRLGLSTASTASVELGTSQRLRILRALGQFLSVTDQEEHGMWCFQSAFASPSDLEHFEGLFQPSKACALWTVAAMPSASSYEIHEALVHGATSQEAPVSAHERLVRILHPSLLSTLLDALPSVMSPDGHRSDAHAELAQHILQVYLLLWRRTITSHLAAGAAQGTTRVAVPSLPQLSQLLTHLAPYFAEKSEMLHLHVIYCELVALYTVATQKAHHLSSVPFLLDLLSEPSLSPALYEALLPTFWLVVSSPMDGHTDVMAALLTHFDTLRDRTLQAAAFRFLARLAMLPTYKSLQANIDALYTPLWNTWILSLPRVLWQAATWAVSSKASPAEARDAQRLVEDVLTFLRWIALMPRHPFFDHAHVLNELAPRLTPLFHVEHPQRGPIPGPYHKWPVATQHLAQALTKLVSSP</sequence>
<organism evidence="7 8">
    <name type="scientific">Malassezia restricta (strain ATCC 96810 / NBRC 103918 / CBS 7877)</name>
    <name type="common">Seborrheic dermatitis infection agent</name>
    <dbReference type="NCBI Taxonomy" id="425264"/>
    <lineage>
        <taxon>Eukaryota</taxon>
        <taxon>Fungi</taxon>
        <taxon>Dikarya</taxon>
        <taxon>Basidiomycota</taxon>
        <taxon>Ustilaginomycotina</taxon>
        <taxon>Malasseziomycetes</taxon>
        <taxon>Malasseziales</taxon>
        <taxon>Malasseziaceae</taxon>
        <taxon>Malassezia</taxon>
    </lineage>
</organism>
<dbReference type="InterPro" id="IPR011989">
    <property type="entry name" value="ARM-like"/>
</dbReference>
<dbReference type="VEuPathDB" id="FungiDB:DNF11_4078"/>
<protein>
    <recommendedName>
        <fullName evidence="5">Pre-rRNA-processing protein</fullName>
    </recommendedName>
</protein>
<evidence type="ECO:0000256" key="4">
    <source>
        <dbReference type="ARBA" id="ARBA00023242"/>
    </source>
</evidence>
<dbReference type="Pfam" id="PF12333">
    <property type="entry name" value="Ipi1_N"/>
    <property type="match status" value="1"/>
</dbReference>
<keyword evidence="5" id="KW-0690">Ribosome biogenesis</keyword>